<reference evidence="2" key="1">
    <citation type="submission" date="2022-03" db="EMBL/GenBank/DDBJ databases">
        <title>Draft genome sequence of Aduncisulcus paluster, a free-living microaerophilic Fornicata.</title>
        <authorList>
            <person name="Yuyama I."/>
            <person name="Kume K."/>
            <person name="Tamura T."/>
            <person name="Inagaki Y."/>
            <person name="Hashimoto T."/>
        </authorList>
    </citation>
    <scope>NUCLEOTIDE SEQUENCE</scope>
    <source>
        <strain evidence="2">NY0171</strain>
    </source>
</reference>
<evidence type="ECO:0000259" key="1">
    <source>
        <dbReference type="Pfam" id="PF12146"/>
    </source>
</evidence>
<comment type="caution">
    <text evidence="2">The sequence shown here is derived from an EMBL/GenBank/DDBJ whole genome shotgun (WGS) entry which is preliminary data.</text>
</comment>
<dbReference type="InterPro" id="IPR022742">
    <property type="entry name" value="Hydrolase_4"/>
</dbReference>
<dbReference type="PANTHER" id="PTHR11614">
    <property type="entry name" value="PHOSPHOLIPASE-RELATED"/>
    <property type="match status" value="1"/>
</dbReference>
<sequence>MVVETTEYNIDFPYKGKNVKIRVFDHHCLGSSPKVTILNAHGFCGSGRNHPHFLRHLCDTLKARCISFSQIGHGGSFGFDDKKLTGSCLGIDNWIDVMVHVHNHVIMASSELASLPHFTLGHSLGGGLVLLLAKRHPECHKDGGVISMAPVYTIGDVIKNPITMKAALPMLSFFAPSFHIERPAGEFTPDPKLLPAPCDDKLYCRLVPAKSCMMPSFVFPKAIKKMIGDIETNEIKRTKQWKRDLEEEPEEDVIKALSKGSLSKPVYSHLLTHSASISPALLLVQGTVDSQCLYSGGQELFGKLNDIWKGECNLYVDQRKDMEKHMFSRGLSLLEKWTHKKRSSCDEYYMKHAYKFLPLDGCEHDIMLDPRWKTFATSIAEWIKNILKISKMC</sequence>
<name>A0ABQ5KPJ6_9EUKA</name>
<keyword evidence="3" id="KW-1185">Reference proteome</keyword>
<dbReference type="InterPro" id="IPR051044">
    <property type="entry name" value="MAG_DAG_Lipase"/>
</dbReference>
<accession>A0ABQ5KPJ6</accession>
<dbReference type="Proteomes" id="UP001057375">
    <property type="component" value="Unassembled WGS sequence"/>
</dbReference>
<evidence type="ECO:0000313" key="3">
    <source>
        <dbReference type="Proteomes" id="UP001057375"/>
    </source>
</evidence>
<evidence type="ECO:0000313" key="2">
    <source>
        <dbReference type="EMBL" id="GKT34445.1"/>
    </source>
</evidence>
<feature type="domain" description="Serine aminopeptidase S33" evidence="1">
    <location>
        <begin position="32"/>
        <end position="205"/>
    </location>
</feature>
<dbReference type="Gene3D" id="3.40.50.1820">
    <property type="entry name" value="alpha/beta hydrolase"/>
    <property type="match status" value="1"/>
</dbReference>
<gene>
    <name evidence="2" type="ORF">ADUPG1_007798</name>
</gene>
<dbReference type="EMBL" id="BQXS01010813">
    <property type="protein sequence ID" value="GKT34445.1"/>
    <property type="molecule type" value="Genomic_DNA"/>
</dbReference>
<dbReference type="Pfam" id="PF12146">
    <property type="entry name" value="Hydrolase_4"/>
    <property type="match status" value="1"/>
</dbReference>
<protein>
    <recommendedName>
        <fullName evidence="1">Serine aminopeptidase S33 domain-containing protein</fullName>
    </recommendedName>
</protein>
<proteinExistence type="predicted"/>
<dbReference type="InterPro" id="IPR029058">
    <property type="entry name" value="AB_hydrolase_fold"/>
</dbReference>
<dbReference type="SUPFAM" id="SSF53474">
    <property type="entry name" value="alpha/beta-Hydrolases"/>
    <property type="match status" value="1"/>
</dbReference>
<organism evidence="2 3">
    <name type="scientific">Aduncisulcus paluster</name>
    <dbReference type="NCBI Taxonomy" id="2918883"/>
    <lineage>
        <taxon>Eukaryota</taxon>
        <taxon>Metamonada</taxon>
        <taxon>Carpediemonas-like organisms</taxon>
        <taxon>Aduncisulcus</taxon>
    </lineage>
</organism>